<evidence type="ECO:0000313" key="2">
    <source>
        <dbReference type="Proteomes" id="UP001213680"/>
    </source>
</evidence>
<name>A0ABY7X0V6_9BACL</name>
<keyword evidence="2" id="KW-1185">Reference proteome</keyword>
<dbReference type="EMBL" id="CP118099">
    <property type="protein sequence ID" value="WDH76748.1"/>
    <property type="molecule type" value="Genomic_DNA"/>
</dbReference>
<dbReference type="RefSeq" id="WP_274357328.1">
    <property type="nucleotide sequence ID" value="NZ_CP118099.1"/>
</dbReference>
<reference evidence="1 2" key="1">
    <citation type="submission" date="2023-02" db="EMBL/GenBank/DDBJ databases">
        <title>A bacterium isolated from plastisphere.</title>
        <authorList>
            <person name="Sun Y."/>
        </authorList>
    </citation>
    <scope>NUCLEOTIDE SEQUENCE [LARGE SCALE GENOMIC DNA]</scope>
    <source>
        <strain evidence="2">a-1</strain>
    </source>
</reference>
<organism evidence="1 2">
    <name type="scientific">Exiguobacterium marinum</name>
    <dbReference type="NCBI Taxonomy" id="273528"/>
    <lineage>
        <taxon>Bacteria</taxon>
        <taxon>Bacillati</taxon>
        <taxon>Bacillota</taxon>
        <taxon>Bacilli</taxon>
        <taxon>Bacillales</taxon>
        <taxon>Bacillales Family XII. Incertae Sedis</taxon>
        <taxon>Exiguobacterium</taxon>
    </lineage>
</organism>
<sequence>MRKLMHVAIIFILLLSFVPQSKFVEAQELPKYKVLYLRDVYTASNVLTQDALETAIDSYKKTLVNDLNTLNKFDIDFLTVKQFNATRFPMDGAYDAIVLASSPLGENEKYQEALDDVNKIKNAKNTGERSEKHDTTKILNDLTDLKLGEITDFYVKTGLPVYLHNDVTLGSKNVKQLSTLKEFTNVKQFATDQALISELVKQQSIRPLLSNVEVTYNQQPLVNQTVQIKNNDRKPFQFNYQFVNPPTSSTIVELYIDFNHNDRFDAEDKVREVVANSTNQLEFLLSRPTYTGPKNWMIVAKDTVTGRKDYKKGTFLYIDQKVEANILQLTAGSASKGKISDYLSNMLTDSNGQYQFTLNNGTTSDFQLGKFDQGLNNNTYDMLIFGFQDSYNTQGSMNVAATSKVKTFSETGQGVMLTHDTIFRSGGRNSATSEWERQFVNSDSTKNISGQKIYTNMGYGAPQVTQVIEKVQDGIFTSYPYALNDEPKKISKTHNQYFTLDLNDPEVTPWYNLSSDNSSKERSYGDASNHYYTYTKNNFTYSGAGHTNQFSVQDEKKIFINTMYRAFIGANHKPYNVIESVSDSTNSYTSSDIEAGVVEVTAGKDVKLMWRPSDYDFQDLFLNSTITYNGKSVAFEELQNYEVKEFTIPAADVVANRPIEVKIETSDQRNAKVIDTFTINVKRAENVSDLIQVSRSIDPSTINLFETGTIRYQVQYPEQFDRSKDQKGDKFLRIDSATFTEKLPKQLEIVAIRDGNGTDYPVTNLNEINLELKPNLYYERHGNSNVFLPNESGDRTVTFEVVVRAIESSSSLIQLKKADNQLTTLIEYAKKQGHNLDKHNDWDKEQIVHSSFPDLLINIGAPYAYGAKIPNVTLQIGAQQIVSPTITDAKGDPYSNPKWKSLKWEIIDANGVAKLVSQGNNAIVTGLKTGTTTLRLTIDPGDGKPRVVAESNVKVISPPEQLTVQSKELYVGQATTVTPKVMPETAQYKSVRYVVESGDSVRFEQDGNNLKIVGLKPGMTQFKATVDVGDFFSGLNITAPSTVFTINVTAPSLSQTPSQLDLWVWDSVDEEKRVNEVATIQVTSSPSVTIPLERIGTTPSALTVTESATGYQLRANHGYGNNGIVTDIPIQTTFNDNALRNIRSNISIVRVNEYPNQLMSKDMTINIGEGTAPRPPLLEYWPTTSTWRDYRMEIVSGEEFVQVSGSGKELIPVKPGVAKVEVYTTLPAGKPFEAVKDTFYVRIIQTNASGQDDDRY</sequence>
<dbReference type="Proteomes" id="UP001213680">
    <property type="component" value="Chromosome"/>
</dbReference>
<gene>
    <name evidence="1" type="ORF">PTI97_04330</name>
</gene>
<evidence type="ECO:0000313" key="1">
    <source>
        <dbReference type="EMBL" id="WDH76748.1"/>
    </source>
</evidence>
<protein>
    <submittedName>
        <fullName evidence="1">DUF5057 domain-containing protein</fullName>
    </submittedName>
</protein>
<proteinExistence type="predicted"/>
<accession>A0ABY7X0V6</accession>